<dbReference type="GO" id="GO:0016020">
    <property type="term" value="C:membrane"/>
    <property type="evidence" value="ECO:0007669"/>
    <property type="project" value="UniProtKB-SubCell"/>
</dbReference>
<sequence length="335" mass="38305">MAIISSQNRTCASETLLESYRSPIYTLQIIFNCLIPIASMFFLGKATYQLCTQSIIQYSTRVLLITTIMFAACHQAAYFSFKIDLLHTMLFKLSDPCFLQRSSYDCRFISFASTAGNCGMTLTQLAMSIDRALALTFPKSYYKLKALPGYIMASVVIVLSFSIWFLLTINDPLTGYLNHCGFYPSYSTANFESMLDATMVIATLNLFFDCGLMYYARQQIRWKRSYQFLNRFESRISLNCTQAVFVISVCECLSFAVSSGLMKLLMFVGNYISTVTYSTLLSLFYTSPYSCLLLPILISKVLVYIKNQRTIGILSLRNEKQDLEEHHKRMKMAWK</sequence>
<dbReference type="PRINTS" id="PR00697">
    <property type="entry name" value="TMPROTEINSRA"/>
</dbReference>
<dbReference type="PANTHER" id="PTHR31357:SF15">
    <property type="entry name" value="SERPENTINE RECEPTOR CLASS ALPHA-13"/>
    <property type="match status" value="1"/>
</dbReference>
<dbReference type="GO" id="GO:0004930">
    <property type="term" value="F:G protein-coupled receptor activity"/>
    <property type="evidence" value="ECO:0007669"/>
    <property type="project" value="InterPro"/>
</dbReference>
<feature type="transmembrane region" description="Helical" evidence="5">
    <location>
        <begin position="236"/>
        <end position="257"/>
    </location>
</feature>
<proteinExistence type="predicted"/>
<comment type="subcellular location">
    <subcellularLocation>
        <location evidence="1">Membrane</location>
        <topology evidence="1">Multi-pass membrane protein</topology>
    </subcellularLocation>
</comment>
<dbReference type="CTD" id="9821738"/>
<dbReference type="PANTHER" id="PTHR31357">
    <property type="entry name" value="SERPENTINE RECEPTOR CLASS ALPHA-10"/>
    <property type="match status" value="1"/>
</dbReference>
<evidence type="ECO:0000256" key="1">
    <source>
        <dbReference type="ARBA" id="ARBA00004141"/>
    </source>
</evidence>
<feature type="transmembrane region" description="Helical" evidence="5">
    <location>
        <begin position="24"/>
        <end position="43"/>
    </location>
</feature>
<feature type="transmembrane region" description="Helical" evidence="5">
    <location>
        <begin position="147"/>
        <end position="167"/>
    </location>
</feature>
<organism evidence="6 7">
    <name type="scientific">Caenorhabditis remanei</name>
    <name type="common">Caenorhabditis vulgaris</name>
    <dbReference type="NCBI Taxonomy" id="31234"/>
    <lineage>
        <taxon>Eukaryota</taxon>
        <taxon>Metazoa</taxon>
        <taxon>Ecdysozoa</taxon>
        <taxon>Nematoda</taxon>
        <taxon>Chromadorea</taxon>
        <taxon>Rhabditida</taxon>
        <taxon>Rhabditina</taxon>
        <taxon>Rhabditomorpha</taxon>
        <taxon>Rhabditoidea</taxon>
        <taxon>Rhabditidae</taxon>
        <taxon>Peloderinae</taxon>
        <taxon>Caenorhabditis</taxon>
    </lineage>
</organism>
<dbReference type="Proteomes" id="UP000483820">
    <property type="component" value="Chromosome II"/>
</dbReference>
<dbReference type="KEGG" id="crq:GCK72_005025"/>
<evidence type="ECO:0000256" key="3">
    <source>
        <dbReference type="ARBA" id="ARBA00022989"/>
    </source>
</evidence>
<keyword evidence="4 5" id="KW-0472">Membrane</keyword>
<keyword evidence="2 5" id="KW-0812">Transmembrane</keyword>
<feature type="transmembrane region" description="Helical" evidence="5">
    <location>
        <begin position="197"/>
        <end position="216"/>
    </location>
</feature>
<evidence type="ECO:0000313" key="7">
    <source>
        <dbReference type="Proteomes" id="UP000483820"/>
    </source>
</evidence>
<dbReference type="Pfam" id="PF02117">
    <property type="entry name" value="7TM_GPCR_Sra"/>
    <property type="match status" value="1"/>
</dbReference>
<gene>
    <name evidence="6" type="ORF">GCK72_005025</name>
</gene>
<protein>
    <submittedName>
        <fullName evidence="6">Uncharacterized protein</fullName>
    </submittedName>
</protein>
<name>A0A6A5HE09_CAERE</name>
<evidence type="ECO:0000256" key="4">
    <source>
        <dbReference type="ARBA" id="ARBA00023136"/>
    </source>
</evidence>
<dbReference type="InterPro" id="IPR051080">
    <property type="entry name" value="Nematode_rcpt-like_serp_alpha"/>
</dbReference>
<feature type="transmembrane region" description="Helical" evidence="5">
    <location>
        <begin position="277"/>
        <end position="298"/>
    </location>
</feature>
<evidence type="ECO:0000256" key="2">
    <source>
        <dbReference type="ARBA" id="ARBA00022692"/>
    </source>
</evidence>
<dbReference type="InterPro" id="IPR000344">
    <property type="entry name" value="7TM_GPCR_serpentine_rcpt_Sra"/>
</dbReference>
<comment type="caution">
    <text evidence="6">The sequence shown here is derived from an EMBL/GenBank/DDBJ whole genome shotgun (WGS) entry which is preliminary data.</text>
</comment>
<keyword evidence="3 5" id="KW-1133">Transmembrane helix</keyword>
<accession>A0A6A5HE09</accession>
<dbReference type="RefSeq" id="XP_053589190.1">
    <property type="nucleotide sequence ID" value="XM_053724996.1"/>
</dbReference>
<dbReference type="SUPFAM" id="SSF81321">
    <property type="entry name" value="Family A G protein-coupled receptor-like"/>
    <property type="match status" value="1"/>
</dbReference>
<dbReference type="EMBL" id="WUAV01000002">
    <property type="protein sequence ID" value="KAF1765074.1"/>
    <property type="molecule type" value="Genomic_DNA"/>
</dbReference>
<evidence type="ECO:0000313" key="6">
    <source>
        <dbReference type="EMBL" id="KAF1765074.1"/>
    </source>
</evidence>
<dbReference type="GeneID" id="9821738"/>
<reference evidence="6 7" key="1">
    <citation type="submission" date="2019-12" db="EMBL/GenBank/DDBJ databases">
        <title>Chromosome-level assembly of the Caenorhabditis remanei genome.</title>
        <authorList>
            <person name="Teterina A.A."/>
            <person name="Willis J.H."/>
            <person name="Phillips P.C."/>
        </authorList>
    </citation>
    <scope>NUCLEOTIDE SEQUENCE [LARGE SCALE GENOMIC DNA]</scope>
    <source>
        <strain evidence="6 7">PX506</strain>
        <tissue evidence="6">Whole organism</tissue>
    </source>
</reference>
<dbReference type="GO" id="GO:0004984">
    <property type="term" value="F:olfactory receptor activity"/>
    <property type="evidence" value="ECO:0007669"/>
    <property type="project" value="TreeGrafter"/>
</dbReference>
<dbReference type="AlphaFoldDB" id="A0A6A5HE09"/>
<evidence type="ECO:0000256" key="5">
    <source>
        <dbReference type="SAM" id="Phobius"/>
    </source>
</evidence>
<feature type="transmembrane region" description="Helical" evidence="5">
    <location>
        <begin position="63"/>
        <end position="81"/>
    </location>
</feature>